<gene>
    <name evidence="2" type="ORF">GSF22_14760</name>
</gene>
<dbReference type="EMBL" id="WVUH01000112">
    <property type="protein sequence ID" value="MBO4207260.1"/>
    <property type="molecule type" value="Genomic_DNA"/>
</dbReference>
<proteinExistence type="predicted"/>
<dbReference type="InterPro" id="IPR042099">
    <property type="entry name" value="ANL_N_sf"/>
</dbReference>
<dbReference type="Gene3D" id="3.40.50.12780">
    <property type="entry name" value="N-terminal domain of ligase-like"/>
    <property type="match status" value="1"/>
</dbReference>
<dbReference type="SUPFAM" id="SSF56801">
    <property type="entry name" value="Acetyl-CoA synthetase-like"/>
    <property type="match status" value="1"/>
</dbReference>
<feature type="domain" description="AMP-dependent synthetase/ligase" evidence="1">
    <location>
        <begin position="36"/>
        <end position="383"/>
    </location>
</feature>
<evidence type="ECO:0000313" key="3">
    <source>
        <dbReference type="Proteomes" id="UP000823521"/>
    </source>
</evidence>
<dbReference type="InterPro" id="IPR045851">
    <property type="entry name" value="AMP-bd_C_sf"/>
</dbReference>
<accession>A0ABS3VRX2</accession>
<organism evidence="2 3">
    <name type="scientific">Micromonospora echinofusca</name>
    <dbReference type="NCBI Taxonomy" id="47858"/>
    <lineage>
        <taxon>Bacteria</taxon>
        <taxon>Bacillati</taxon>
        <taxon>Actinomycetota</taxon>
        <taxon>Actinomycetes</taxon>
        <taxon>Micromonosporales</taxon>
        <taxon>Micromonosporaceae</taxon>
        <taxon>Micromonospora</taxon>
    </lineage>
</organism>
<evidence type="ECO:0000259" key="1">
    <source>
        <dbReference type="Pfam" id="PF00501"/>
    </source>
</evidence>
<dbReference type="PANTHER" id="PTHR45527">
    <property type="entry name" value="NONRIBOSOMAL PEPTIDE SYNTHETASE"/>
    <property type="match status" value="1"/>
</dbReference>
<dbReference type="Gene3D" id="3.30.300.30">
    <property type="match status" value="1"/>
</dbReference>
<name>A0ABS3VRX2_MICEH</name>
<evidence type="ECO:0000313" key="2">
    <source>
        <dbReference type="EMBL" id="MBO4207260.1"/>
    </source>
</evidence>
<reference evidence="2 3" key="1">
    <citation type="submission" date="2019-12" db="EMBL/GenBank/DDBJ databases">
        <title>Whole genome sequencing of endophytic Actinobacterium Micromonospora sp. MPMI6T.</title>
        <authorList>
            <person name="Evv R."/>
            <person name="Podile A.R."/>
        </authorList>
    </citation>
    <scope>NUCLEOTIDE SEQUENCE [LARGE SCALE GENOMIC DNA]</scope>
    <source>
        <strain evidence="2 3">MPMI6</strain>
    </source>
</reference>
<dbReference type="PANTHER" id="PTHR45527:SF1">
    <property type="entry name" value="FATTY ACID SYNTHASE"/>
    <property type="match status" value="1"/>
</dbReference>
<sequence>MTVVAGAEAVALPPWSIDPADGANPPPALGDLFVAPARRWPDRRAISDGATSYTFAQLEQGAQAVAAWLTGQGIGAGDRVVVLAEKRAVMPILAVAVWKCGAVYVPLDTTEPTDRLRGLLTRLRPAVVIAVDDREPVAPGDRWLGPDQLAGILSGPVTQHVTVAHRPEDAAYIIFASGATGQPQGVENSVASLLAYFGNHNQVLRFTPQSRVLSLSPFNVDVSFEDTFLPLSLGAFVHQFRSLPAGAVMRAVLGRERITHLIAVSMLLAMVTGDGRQITPAKLPSLELVMTGAQVCDPAVLNIWKRQLPRARVVHAFGPPEATVFCLTHEIAQEDPDRSTAYPVGRPLRGMTAKIMQDGVEVHQPDLPGELWVGGNQIMRGYFDQPEETARLVVQRDGTRYFRTGDVCSYAQDGTIVFHGHGDDQITWLAGRRTHLGEIRRVALDCPGVDAAVAAVVRHRQRDVTALVVTSGDRRVVADVQARLHGLLPGYLRPTLVAWSPAAPATSTTEVDGRQLIDRLTTAAEQAESNHFALLTDGTAEPIDKVETCL</sequence>
<comment type="caution">
    <text evidence="2">The sequence shown here is derived from an EMBL/GenBank/DDBJ whole genome shotgun (WGS) entry which is preliminary data.</text>
</comment>
<dbReference type="Proteomes" id="UP000823521">
    <property type="component" value="Unassembled WGS sequence"/>
</dbReference>
<keyword evidence="3" id="KW-1185">Reference proteome</keyword>
<protein>
    <submittedName>
        <fullName evidence="2">AMP-binding protein</fullName>
    </submittedName>
</protein>
<dbReference type="InterPro" id="IPR000873">
    <property type="entry name" value="AMP-dep_synth/lig_dom"/>
</dbReference>
<dbReference type="Pfam" id="PF00501">
    <property type="entry name" value="AMP-binding"/>
    <property type="match status" value="1"/>
</dbReference>